<dbReference type="Proteomes" id="UP000033722">
    <property type="component" value="Unassembled WGS sequence"/>
</dbReference>
<proteinExistence type="predicted"/>
<feature type="region of interest" description="Disordered" evidence="1">
    <location>
        <begin position="1"/>
        <end position="43"/>
    </location>
</feature>
<organism evidence="2 3">
    <name type="scientific">Anaplasma phagocytophilum str. CRT53-1</name>
    <dbReference type="NCBI Taxonomy" id="1359157"/>
    <lineage>
        <taxon>Bacteria</taxon>
        <taxon>Pseudomonadati</taxon>
        <taxon>Pseudomonadota</taxon>
        <taxon>Alphaproteobacteria</taxon>
        <taxon>Rickettsiales</taxon>
        <taxon>Anaplasmataceae</taxon>
        <taxon>Anaplasma</taxon>
        <taxon>phagocytophilum group</taxon>
    </lineage>
</organism>
<dbReference type="AlphaFoldDB" id="A0A0F3PZG6"/>
<reference evidence="2 3" key="1">
    <citation type="submission" date="2015-01" db="EMBL/GenBank/DDBJ databases">
        <title>Genome Sequencing of Rickettsiales.</title>
        <authorList>
            <person name="Daugherty S.C."/>
            <person name="Su Q."/>
            <person name="Abolude K."/>
            <person name="Beier-Sexton M."/>
            <person name="Carlyon J.A."/>
            <person name="Carter R."/>
            <person name="Day N.P."/>
            <person name="Dumler S.J."/>
            <person name="Dyachenko V."/>
            <person name="Godinez A."/>
            <person name="Kurtti T.J."/>
            <person name="Lichay M."/>
            <person name="Mullins K.E."/>
            <person name="Ott S."/>
            <person name="Pappas-Brown V."/>
            <person name="Paris D.H."/>
            <person name="Patel P."/>
            <person name="Richards A.L."/>
            <person name="Sadzewicz L."/>
            <person name="Sears K."/>
            <person name="Seidman D."/>
            <person name="Sengamalay N."/>
            <person name="Stenos J."/>
            <person name="Tallon L.J."/>
            <person name="Vincent G."/>
            <person name="Fraser C.M."/>
            <person name="Munderloh U."/>
            <person name="Dunning-Hotopp J.C."/>
        </authorList>
    </citation>
    <scope>NUCLEOTIDE SEQUENCE [LARGE SCALE GENOMIC DNA]</scope>
    <source>
        <strain evidence="2 3">CRT53-1</strain>
    </source>
</reference>
<evidence type="ECO:0000313" key="3">
    <source>
        <dbReference type="Proteomes" id="UP000033722"/>
    </source>
</evidence>
<name>A0A0F3PZG6_ANAPH</name>
<accession>A0A0F3PZG6</accession>
<evidence type="ECO:0000313" key="2">
    <source>
        <dbReference type="EMBL" id="KJV85775.1"/>
    </source>
</evidence>
<comment type="caution">
    <text evidence="2">The sequence shown here is derived from an EMBL/GenBank/DDBJ whole genome shotgun (WGS) entry which is preliminary data.</text>
</comment>
<dbReference type="EMBL" id="LAOD01000021">
    <property type="protein sequence ID" value="KJV85775.1"/>
    <property type="molecule type" value="Genomic_DNA"/>
</dbReference>
<sequence>MVPSLRVAQYDEDEKPESTLIEEKSRRSIKECPRENSPSPTFADHIVTATDMRTVSAHIWVIERQPFNFENARIHSAPFG</sequence>
<dbReference type="PATRIC" id="fig|1359157.3.peg.721"/>
<evidence type="ECO:0000256" key="1">
    <source>
        <dbReference type="SAM" id="MobiDB-lite"/>
    </source>
</evidence>
<protein>
    <submittedName>
        <fullName evidence="2">Uncharacterized protein</fullName>
    </submittedName>
</protein>
<gene>
    <name evidence="2" type="ORF">APHCRT_0942</name>
</gene>
<feature type="compositionally biased region" description="Basic and acidic residues" evidence="1">
    <location>
        <begin position="21"/>
        <end position="34"/>
    </location>
</feature>